<comment type="caution">
    <text evidence="1">The sequence shown here is derived from an EMBL/GenBank/DDBJ whole genome shotgun (WGS) entry which is preliminary data.</text>
</comment>
<protein>
    <submittedName>
        <fullName evidence="1">Uncharacterized protein</fullName>
    </submittedName>
</protein>
<sequence>MRLKRPRYKVDKLKNRKECNPFKEEIKRKTRTENIQDWESLAKVLTETAEDILGTVDGKRKEWISDETWNLINKRKRIKGETLTAHTMETKAEAQGLYQKMNKR</sequence>
<evidence type="ECO:0000313" key="1">
    <source>
        <dbReference type="EMBL" id="KAL3274992.1"/>
    </source>
</evidence>
<gene>
    <name evidence="1" type="ORF">HHI36_019766</name>
</gene>
<reference evidence="1 2" key="1">
    <citation type="journal article" date="2021" name="BMC Biol.">
        <title>Horizontally acquired antibacterial genes associated with adaptive radiation of ladybird beetles.</title>
        <authorList>
            <person name="Li H.S."/>
            <person name="Tang X.F."/>
            <person name="Huang Y.H."/>
            <person name="Xu Z.Y."/>
            <person name="Chen M.L."/>
            <person name="Du X.Y."/>
            <person name="Qiu B.Y."/>
            <person name="Chen P.T."/>
            <person name="Zhang W."/>
            <person name="Slipinski A."/>
            <person name="Escalona H.E."/>
            <person name="Waterhouse R.M."/>
            <person name="Zwick A."/>
            <person name="Pang H."/>
        </authorList>
    </citation>
    <scope>NUCLEOTIDE SEQUENCE [LARGE SCALE GENOMIC DNA]</scope>
    <source>
        <strain evidence="1">SYSU2018</strain>
    </source>
</reference>
<dbReference type="Proteomes" id="UP001516400">
    <property type="component" value="Unassembled WGS sequence"/>
</dbReference>
<evidence type="ECO:0000313" key="2">
    <source>
        <dbReference type="Proteomes" id="UP001516400"/>
    </source>
</evidence>
<dbReference type="AlphaFoldDB" id="A0ABD2N910"/>
<organism evidence="1 2">
    <name type="scientific">Cryptolaemus montrouzieri</name>
    <dbReference type="NCBI Taxonomy" id="559131"/>
    <lineage>
        <taxon>Eukaryota</taxon>
        <taxon>Metazoa</taxon>
        <taxon>Ecdysozoa</taxon>
        <taxon>Arthropoda</taxon>
        <taxon>Hexapoda</taxon>
        <taxon>Insecta</taxon>
        <taxon>Pterygota</taxon>
        <taxon>Neoptera</taxon>
        <taxon>Endopterygota</taxon>
        <taxon>Coleoptera</taxon>
        <taxon>Polyphaga</taxon>
        <taxon>Cucujiformia</taxon>
        <taxon>Coccinelloidea</taxon>
        <taxon>Coccinellidae</taxon>
        <taxon>Scymninae</taxon>
        <taxon>Scymnini</taxon>
        <taxon>Cryptolaemus</taxon>
    </lineage>
</organism>
<keyword evidence="2" id="KW-1185">Reference proteome</keyword>
<feature type="non-terminal residue" evidence="1">
    <location>
        <position position="104"/>
    </location>
</feature>
<proteinExistence type="predicted"/>
<dbReference type="EMBL" id="JABFTP020000083">
    <property type="protein sequence ID" value="KAL3274992.1"/>
    <property type="molecule type" value="Genomic_DNA"/>
</dbReference>
<name>A0ABD2N910_9CUCU</name>
<accession>A0ABD2N910</accession>